<dbReference type="Pfam" id="PF20365">
    <property type="entry name" value="DUF6660"/>
    <property type="match status" value="1"/>
</dbReference>
<evidence type="ECO:0000256" key="1">
    <source>
        <dbReference type="SAM" id="SignalP"/>
    </source>
</evidence>
<dbReference type="InterPro" id="IPR046601">
    <property type="entry name" value="DUF6660"/>
</dbReference>
<dbReference type="AlphaFoldDB" id="A0A1M7KRP1"/>
<evidence type="ECO:0000313" key="2">
    <source>
        <dbReference type="EMBL" id="SHM68103.1"/>
    </source>
</evidence>
<organism evidence="2 3">
    <name type="scientific">Salegentibacter salegens</name>
    <dbReference type="NCBI Taxonomy" id="143223"/>
    <lineage>
        <taxon>Bacteria</taxon>
        <taxon>Pseudomonadati</taxon>
        <taxon>Bacteroidota</taxon>
        <taxon>Flavobacteriia</taxon>
        <taxon>Flavobacteriales</taxon>
        <taxon>Flavobacteriaceae</taxon>
        <taxon>Salegentibacter</taxon>
    </lineage>
</organism>
<keyword evidence="3" id="KW-1185">Reference proteome</keyword>
<accession>A0A1M7KRP1</accession>
<gene>
    <name evidence="2" type="ORF">SAMN05878281_1569</name>
</gene>
<keyword evidence="1" id="KW-0732">Signal</keyword>
<dbReference type="RefSeq" id="WP_079734737.1">
    <property type="nucleotide sequence ID" value="NZ_LT670848.1"/>
</dbReference>
<protein>
    <submittedName>
        <fullName evidence="2">Uncharacterized protein</fullName>
    </submittedName>
</protein>
<dbReference type="OrthoDB" id="671991at2"/>
<evidence type="ECO:0000313" key="3">
    <source>
        <dbReference type="Proteomes" id="UP000190235"/>
    </source>
</evidence>
<proteinExistence type="predicted"/>
<reference evidence="3" key="1">
    <citation type="submission" date="2016-11" db="EMBL/GenBank/DDBJ databases">
        <authorList>
            <person name="Varghese N."/>
            <person name="Submissions S."/>
        </authorList>
    </citation>
    <scope>NUCLEOTIDE SEQUENCE [LARGE SCALE GENOMIC DNA]</scope>
    <source>
        <strain evidence="3">ACAM 48</strain>
    </source>
</reference>
<dbReference type="Proteomes" id="UP000190235">
    <property type="component" value="Chromosome I"/>
</dbReference>
<name>A0A1M7KRP1_9FLAO</name>
<feature type="chain" id="PRO_5013382769" evidence="1">
    <location>
        <begin position="23"/>
        <end position="108"/>
    </location>
</feature>
<feature type="signal peptide" evidence="1">
    <location>
        <begin position="1"/>
        <end position="22"/>
    </location>
</feature>
<sequence length="108" mass="11861">MKLLAVLLGIFCLLISANPCCIEDNCESASELKISENEENQKENDCGLCSPFISCGSCIGFIPNTDEVVTVLDPQPVPFTNLFGLTFKSVEAEYSDRVWQPPQEVIIS</sequence>
<dbReference type="EMBL" id="LT670848">
    <property type="protein sequence ID" value="SHM68103.1"/>
    <property type="molecule type" value="Genomic_DNA"/>
</dbReference>
<dbReference type="STRING" id="143223.SAMN05878281_1569"/>